<feature type="compositionally biased region" description="Low complexity" evidence="1">
    <location>
        <begin position="98"/>
        <end position="108"/>
    </location>
</feature>
<protein>
    <submittedName>
        <fullName evidence="2">Uncharacterized protein</fullName>
    </submittedName>
</protein>
<dbReference type="GeneID" id="14540649"/>
<evidence type="ECO:0000313" key="2">
    <source>
        <dbReference type="EMBL" id="CCG23508.1"/>
    </source>
</evidence>
<dbReference type="RefSeq" id="XP_003869641.1">
    <property type="nucleotide sequence ID" value="XM_003869592.1"/>
</dbReference>
<feature type="compositionally biased region" description="Basic and acidic residues" evidence="1">
    <location>
        <begin position="77"/>
        <end position="97"/>
    </location>
</feature>
<gene>
    <name evidence="2" type="ORF">CORT_0D06740</name>
</gene>
<dbReference type="AlphaFoldDB" id="H8X5Q0"/>
<feature type="region of interest" description="Disordered" evidence="1">
    <location>
        <begin position="61"/>
        <end position="108"/>
    </location>
</feature>
<name>H8X5Q0_CANO9</name>
<reference evidence="2 3" key="1">
    <citation type="journal article" date="2012" name="PLoS ONE">
        <title>Sequence and analysis of the genome of the pathogenic yeast Candida orthopsilosis.</title>
        <authorList>
            <person name="Riccombeni A."/>
            <person name="Vidanes G."/>
            <person name="Proux-Wera E."/>
            <person name="Wolfe K.H."/>
            <person name="Butler G."/>
        </authorList>
    </citation>
    <scope>NUCLEOTIDE SEQUENCE [LARGE SCALE GENOMIC DNA]</scope>
    <source>
        <strain evidence="2 3">Co 90-125</strain>
    </source>
</reference>
<dbReference type="OrthoDB" id="4024724at2759"/>
<dbReference type="KEGG" id="cot:CORT_0D06740"/>
<proteinExistence type="predicted"/>
<dbReference type="HOGENOM" id="CLU_2183565_0_0_1"/>
<evidence type="ECO:0000313" key="3">
    <source>
        <dbReference type="Proteomes" id="UP000005018"/>
    </source>
</evidence>
<dbReference type="eggNOG" id="ENOG502TD76">
    <property type="taxonomic scope" value="Eukaryota"/>
</dbReference>
<organism evidence="2 3">
    <name type="scientific">Candida orthopsilosis (strain 90-125)</name>
    <name type="common">Yeast</name>
    <dbReference type="NCBI Taxonomy" id="1136231"/>
    <lineage>
        <taxon>Eukaryota</taxon>
        <taxon>Fungi</taxon>
        <taxon>Dikarya</taxon>
        <taxon>Ascomycota</taxon>
        <taxon>Saccharomycotina</taxon>
        <taxon>Pichiomycetes</taxon>
        <taxon>Debaryomycetaceae</taxon>
        <taxon>Candida/Lodderomyces clade</taxon>
        <taxon>Candida</taxon>
    </lineage>
</organism>
<dbReference type="Proteomes" id="UP000005018">
    <property type="component" value="Chromosome 4"/>
</dbReference>
<accession>H8X5Q0</accession>
<keyword evidence="3" id="KW-1185">Reference proteome</keyword>
<sequence length="108" mass="12140">MRANSTQISNRMFKTQRMIILVIVAMFAVLLIITSLAGHHDKVIDQVKTYTNKASDSLSDFYKSSNKLPSPDLGDADLEKQAEAQEEADRLKEEAAAKQKQNTKQKQD</sequence>
<dbReference type="EMBL" id="HE681722">
    <property type="protein sequence ID" value="CCG23508.1"/>
    <property type="molecule type" value="Genomic_DNA"/>
</dbReference>
<evidence type="ECO:0000256" key="1">
    <source>
        <dbReference type="SAM" id="MobiDB-lite"/>
    </source>
</evidence>